<accession>A0ABP4NW58</accession>
<evidence type="ECO:0000313" key="4">
    <source>
        <dbReference type="EMBL" id="GAA1567694.1"/>
    </source>
</evidence>
<protein>
    <recommendedName>
        <fullName evidence="3">PPM-type phosphatase domain-containing protein</fullName>
    </recommendedName>
</protein>
<keyword evidence="1" id="KW-0378">Hydrolase</keyword>
<dbReference type="SUPFAM" id="SSF81606">
    <property type="entry name" value="PP2C-like"/>
    <property type="match status" value="1"/>
</dbReference>
<evidence type="ECO:0000313" key="5">
    <source>
        <dbReference type="Proteomes" id="UP001501470"/>
    </source>
</evidence>
<dbReference type="EMBL" id="BAAAQD010000039">
    <property type="protein sequence ID" value="GAA1567694.1"/>
    <property type="molecule type" value="Genomic_DNA"/>
</dbReference>
<proteinExistence type="predicted"/>
<dbReference type="InterPro" id="IPR001932">
    <property type="entry name" value="PPM-type_phosphatase-like_dom"/>
</dbReference>
<name>A0ABP4NW58_9ACTN</name>
<feature type="region of interest" description="Disordered" evidence="2">
    <location>
        <begin position="184"/>
        <end position="204"/>
    </location>
</feature>
<evidence type="ECO:0000256" key="1">
    <source>
        <dbReference type="ARBA" id="ARBA00022801"/>
    </source>
</evidence>
<dbReference type="PANTHER" id="PTHR43156:SF2">
    <property type="entry name" value="STAGE II SPORULATION PROTEIN E"/>
    <property type="match status" value="1"/>
</dbReference>
<dbReference type="InterPro" id="IPR036457">
    <property type="entry name" value="PPM-type-like_dom_sf"/>
</dbReference>
<evidence type="ECO:0000256" key="2">
    <source>
        <dbReference type="SAM" id="MobiDB-lite"/>
    </source>
</evidence>
<organism evidence="4 5">
    <name type="scientific">Dactylosporangium maewongense</name>
    <dbReference type="NCBI Taxonomy" id="634393"/>
    <lineage>
        <taxon>Bacteria</taxon>
        <taxon>Bacillati</taxon>
        <taxon>Actinomycetota</taxon>
        <taxon>Actinomycetes</taxon>
        <taxon>Micromonosporales</taxon>
        <taxon>Micromonosporaceae</taxon>
        <taxon>Dactylosporangium</taxon>
    </lineage>
</organism>
<dbReference type="SMART" id="SM00331">
    <property type="entry name" value="PP2C_SIG"/>
    <property type="match status" value="1"/>
</dbReference>
<dbReference type="Gene3D" id="3.60.40.10">
    <property type="entry name" value="PPM-type phosphatase domain"/>
    <property type="match status" value="1"/>
</dbReference>
<dbReference type="InterPro" id="IPR052016">
    <property type="entry name" value="Bact_Sigma-Reg"/>
</dbReference>
<dbReference type="RefSeq" id="WP_344513509.1">
    <property type="nucleotide sequence ID" value="NZ_BAAAQD010000039.1"/>
</dbReference>
<dbReference type="Proteomes" id="UP001501470">
    <property type="component" value="Unassembled WGS sequence"/>
</dbReference>
<feature type="domain" description="PPM-type phosphatase" evidence="3">
    <location>
        <begin position="2"/>
        <end position="181"/>
    </location>
</feature>
<comment type="caution">
    <text evidence="4">The sequence shown here is derived from an EMBL/GenBank/DDBJ whole genome shotgun (WGS) entry which is preliminary data.</text>
</comment>
<evidence type="ECO:0000259" key="3">
    <source>
        <dbReference type="SMART" id="SM00331"/>
    </source>
</evidence>
<dbReference type="PANTHER" id="PTHR43156">
    <property type="entry name" value="STAGE II SPORULATION PROTEIN E-RELATED"/>
    <property type="match status" value="1"/>
</dbReference>
<keyword evidence="5" id="KW-1185">Reference proteome</keyword>
<reference evidence="5" key="1">
    <citation type="journal article" date="2019" name="Int. J. Syst. Evol. Microbiol.">
        <title>The Global Catalogue of Microorganisms (GCM) 10K type strain sequencing project: providing services to taxonomists for standard genome sequencing and annotation.</title>
        <authorList>
            <consortium name="The Broad Institute Genomics Platform"/>
            <consortium name="The Broad Institute Genome Sequencing Center for Infectious Disease"/>
            <person name="Wu L."/>
            <person name="Ma J."/>
        </authorList>
    </citation>
    <scope>NUCLEOTIDE SEQUENCE [LARGE SCALE GENOMIC DNA]</scope>
    <source>
        <strain evidence="5">JCM 15933</strain>
    </source>
</reference>
<gene>
    <name evidence="4" type="ORF">GCM10009827_106760</name>
</gene>
<dbReference type="Pfam" id="PF07228">
    <property type="entry name" value="SpoIIE"/>
    <property type="match status" value="1"/>
</dbReference>
<sequence>MLFFAIFDTAGHELRAGLGTTLVMSAIRAARRAGAGLDAMARAADQALEEHLAGLRFTTAVLAELDLASGCQRYINAGHPQPLLIRHGKVVRSLVSGRRMPLGLDDSQVEIAEEMLERGDRPLLFTDGITEARDRTGELFGTERLIDLVQRTAGQVPTPEALRRLCHAALSQAESFIPRPCAHASRASRRGSCRTPRSAGRPSD</sequence>